<dbReference type="InterPro" id="IPR001611">
    <property type="entry name" value="Leu-rich_rpt"/>
</dbReference>
<dbReference type="KEGG" id="bfo:118426695"/>
<keyword evidence="4" id="KW-1015">Disulfide bond</keyword>
<evidence type="ECO:0000256" key="7">
    <source>
        <dbReference type="SAM" id="SignalP"/>
    </source>
</evidence>
<dbReference type="InterPro" id="IPR003599">
    <property type="entry name" value="Ig_sub"/>
</dbReference>
<feature type="compositionally biased region" description="Polar residues" evidence="5">
    <location>
        <begin position="824"/>
        <end position="838"/>
    </location>
</feature>
<feature type="domain" description="Ig-like" evidence="8">
    <location>
        <begin position="420"/>
        <end position="498"/>
    </location>
</feature>
<sequence>MVQTLAQFRRFHFEGIFSLCFLVVVRCAVSGPAVPCTVVFAEADSDASPCLCNHDTNTVDCQTRNLTVVPPEFPARMKRLNLENNLITALSRDQLGSIDSLIHLDLSNNIINDIDDNVFGGLINLKILELGNNNLKIIRNGTFSGLFNLHQLNLESNKIATIDPQALTPLYNLRQLNLQANKVSSIQCALVQNLTWLQLLSLRANPIQLIEDQCFYGLINLQDIQLKRCSLTQINNGTFKYLFQLSTLNLAWNKISQISTFAFRDSVQLTRLHLNNNNISELPAGVFANLTNLQKLHLHHNPITSLSTDLFTDLRSLEFLLLHNLKLSSLQVETFAGMPPLQYLDLSSNYLQNLQRGFGSVFKPYWHVKLSANQWRCDCEIQSIYEFPWIANEVVCRSPAKFQYMSLNQIPYSNLSCTPPSLTGTTTYAFAVINDTVFLHCNASGFPTPSLSWLLPQGTMLTSRPGTDLQSEGENGLTLVIESVQPSDTGIYICNGSNPGGRDFLITYLKVFDPDCVVRVDTGNKTLGNDSSYTVFDIQANCSSAEYSDGLSGVLALGYSEFTSITETKLCPDGVPCTNAPNKRSCETGAKSQLKQPQMVAATALNCNYLVTWFIIGIVAGISLIIACWIGFTVLYRKKVRERIVVQQAIEKWKRKNNQKDSNLKPAFGVHGQQTRRKKCNNRNAPTASSSDVHLSENGDKPRTAHVAFAEDGNAINGQSKKLSNHSSPIDTDKIGLEQSSEALSKKSTTENETSSTKGLVSAEGMGGVKYQPGNRVQSNQNRRKASTGNQMEGKQLVKNSKGSREGPTKRGNGLVNAVPNTGAGRQTSGQTNMTNKQAMRRSPSSYTSPPNSTMRPSPSSYTSPPNSTMRPSPSSYTSPPNSTMRPSPSSYTSPPNSTMRPSPSSYTSPPNSTMRPSPSSYTSPPNSTMSIKPSSSSYTSPANATMRPSSSSYTSPPNTTMRPPSTKYNSPSSFFERIYSDYLGK</sequence>
<dbReference type="Gene3D" id="2.60.40.10">
    <property type="entry name" value="Immunoglobulins"/>
    <property type="match status" value="1"/>
</dbReference>
<dbReference type="Pfam" id="PF13855">
    <property type="entry name" value="LRR_8"/>
    <property type="match status" value="1"/>
</dbReference>
<dbReference type="AlphaFoldDB" id="A0A9J7N3V5"/>
<dbReference type="SUPFAM" id="SSF52058">
    <property type="entry name" value="L domain-like"/>
    <property type="match status" value="1"/>
</dbReference>
<dbReference type="SUPFAM" id="SSF48726">
    <property type="entry name" value="Immunoglobulin"/>
    <property type="match status" value="1"/>
</dbReference>
<evidence type="ECO:0000313" key="9">
    <source>
        <dbReference type="Proteomes" id="UP000001554"/>
    </source>
</evidence>
<dbReference type="InterPro" id="IPR036179">
    <property type="entry name" value="Ig-like_dom_sf"/>
</dbReference>
<feature type="transmembrane region" description="Helical" evidence="6">
    <location>
        <begin position="610"/>
        <end position="636"/>
    </location>
</feature>
<reference evidence="9" key="1">
    <citation type="journal article" date="2020" name="Nat. Ecol. Evol.">
        <title>Deeply conserved synteny resolves early events in vertebrate evolution.</title>
        <authorList>
            <person name="Simakov O."/>
            <person name="Marletaz F."/>
            <person name="Yue J.X."/>
            <person name="O'Connell B."/>
            <person name="Jenkins J."/>
            <person name="Brandt A."/>
            <person name="Calef R."/>
            <person name="Tung C.H."/>
            <person name="Huang T.K."/>
            <person name="Schmutz J."/>
            <person name="Satoh N."/>
            <person name="Yu J.K."/>
            <person name="Putnam N.H."/>
            <person name="Green R.E."/>
            <person name="Rokhsar D.S."/>
        </authorList>
    </citation>
    <scope>NUCLEOTIDE SEQUENCE [LARGE SCALE GENOMIC DNA]</scope>
    <source>
        <strain evidence="9">S238N-H82</strain>
    </source>
</reference>
<dbReference type="InterPro" id="IPR050541">
    <property type="entry name" value="LRR_TM_domain-containing"/>
</dbReference>
<organism evidence="9 10">
    <name type="scientific">Branchiostoma floridae</name>
    <name type="common">Florida lancelet</name>
    <name type="synonym">Amphioxus</name>
    <dbReference type="NCBI Taxonomy" id="7739"/>
    <lineage>
        <taxon>Eukaryota</taxon>
        <taxon>Metazoa</taxon>
        <taxon>Chordata</taxon>
        <taxon>Cephalochordata</taxon>
        <taxon>Leptocardii</taxon>
        <taxon>Amphioxiformes</taxon>
        <taxon>Branchiostomatidae</taxon>
        <taxon>Branchiostoma</taxon>
    </lineage>
</organism>
<dbReference type="PANTHER" id="PTHR24369">
    <property type="entry name" value="ANTIGEN BSP, PUTATIVE-RELATED"/>
    <property type="match status" value="1"/>
</dbReference>
<dbReference type="InterPro" id="IPR003598">
    <property type="entry name" value="Ig_sub2"/>
</dbReference>
<dbReference type="SMART" id="SM00369">
    <property type="entry name" value="LRR_TYP"/>
    <property type="match status" value="12"/>
</dbReference>
<feature type="signal peptide" evidence="7">
    <location>
        <begin position="1"/>
        <end position="27"/>
    </location>
</feature>
<feature type="chain" id="PRO_5039912469" evidence="7">
    <location>
        <begin position="28"/>
        <end position="986"/>
    </location>
</feature>
<dbReference type="PROSITE" id="PS51450">
    <property type="entry name" value="LRR"/>
    <property type="match status" value="5"/>
</dbReference>
<protein>
    <submittedName>
        <fullName evidence="10">Leucine-rich repeat and immunoglobulin-like domain containing-NOGO receptor-interacting protein 4</fullName>
    </submittedName>
</protein>
<evidence type="ECO:0000256" key="1">
    <source>
        <dbReference type="ARBA" id="ARBA00022614"/>
    </source>
</evidence>
<evidence type="ECO:0000256" key="6">
    <source>
        <dbReference type="SAM" id="Phobius"/>
    </source>
</evidence>
<proteinExistence type="predicted"/>
<dbReference type="PRINTS" id="PR01217">
    <property type="entry name" value="PRICHEXTENSN"/>
</dbReference>
<evidence type="ECO:0000256" key="5">
    <source>
        <dbReference type="SAM" id="MobiDB-lite"/>
    </source>
</evidence>
<dbReference type="GeneID" id="118426695"/>
<evidence type="ECO:0000256" key="3">
    <source>
        <dbReference type="ARBA" id="ARBA00022737"/>
    </source>
</evidence>
<dbReference type="InterPro" id="IPR007110">
    <property type="entry name" value="Ig-like_dom"/>
</dbReference>
<dbReference type="PROSITE" id="PS50835">
    <property type="entry name" value="IG_LIKE"/>
    <property type="match status" value="1"/>
</dbReference>
<dbReference type="InterPro" id="IPR026906">
    <property type="entry name" value="LRR_5"/>
</dbReference>
<dbReference type="FunFam" id="3.80.10.10:FF:001542">
    <property type="entry name" value="Predicted protein"/>
    <property type="match status" value="1"/>
</dbReference>
<evidence type="ECO:0000313" key="10">
    <source>
        <dbReference type="RefSeq" id="XP_035692117.1"/>
    </source>
</evidence>
<feature type="region of interest" description="Disordered" evidence="5">
    <location>
        <begin position="656"/>
        <end position="700"/>
    </location>
</feature>
<keyword evidence="9" id="KW-1185">Reference proteome</keyword>
<evidence type="ECO:0000259" key="8">
    <source>
        <dbReference type="PROSITE" id="PS50835"/>
    </source>
</evidence>
<dbReference type="Gene3D" id="3.80.10.10">
    <property type="entry name" value="Ribonuclease Inhibitor"/>
    <property type="match status" value="3"/>
</dbReference>
<dbReference type="RefSeq" id="XP_035692117.1">
    <property type="nucleotide sequence ID" value="XM_035836224.1"/>
</dbReference>
<feature type="compositionally biased region" description="Low complexity" evidence="5">
    <location>
        <begin position="843"/>
        <end position="942"/>
    </location>
</feature>
<dbReference type="InterPro" id="IPR003591">
    <property type="entry name" value="Leu-rich_rpt_typical-subtyp"/>
</dbReference>
<dbReference type="Pfam" id="PF13306">
    <property type="entry name" value="LRR_5"/>
    <property type="match status" value="1"/>
</dbReference>
<dbReference type="Pfam" id="PF13927">
    <property type="entry name" value="Ig_3"/>
    <property type="match status" value="1"/>
</dbReference>
<feature type="compositionally biased region" description="Polar residues" evidence="5">
    <location>
        <begin position="716"/>
        <end position="730"/>
    </location>
</feature>
<feature type="compositionally biased region" description="Low complexity" evidence="5">
    <location>
        <begin position="949"/>
        <end position="961"/>
    </location>
</feature>
<dbReference type="InterPro" id="IPR013783">
    <property type="entry name" value="Ig-like_fold"/>
</dbReference>
<accession>A0A9J7N3V5</accession>
<keyword evidence="6" id="KW-0812">Transmembrane</keyword>
<feature type="compositionally biased region" description="Polar residues" evidence="5">
    <location>
        <begin position="775"/>
        <end position="801"/>
    </location>
</feature>
<keyword evidence="3" id="KW-0677">Repeat</keyword>
<feature type="compositionally biased region" description="Polar residues" evidence="5">
    <location>
        <begin position="962"/>
        <end position="974"/>
    </location>
</feature>
<gene>
    <name evidence="10" type="primary">LOC118426695</name>
</gene>
<evidence type="ECO:0000256" key="2">
    <source>
        <dbReference type="ARBA" id="ARBA00022729"/>
    </source>
</evidence>
<dbReference type="OrthoDB" id="1055097at2759"/>
<feature type="compositionally biased region" description="Polar residues" evidence="5">
    <location>
        <begin position="682"/>
        <end position="693"/>
    </location>
</feature>
<dbReference type="InterPro" id="IPR032675">
    <property type="entry name" value="LRR_dom_sf"/>
</dbReference>
<keyword evidence="6" id="KW-1133">Transmembrane helix</keyword>
<dbReference type="SMART" id="SM00408">
    <property type="entry name" value="IGc2"/>
    <property type="match status" value="1"/>
</dbReference>
<dbReference type="SMART" id="SM00409">
    <property type="entry name" value="IG"/>
    <property type="match status" value="1"/>
</dbReference>
<keyword evidence="6" id="KW-0472">Membrane</keyword>
<dbReference type="Proteomes" id="UP000001554">
    <property type="component" value="Chromosome 11"/>
</dbReference>
<feature type="region of interest" description="Disordered" evidence="5">
    <location>
        <begin position="715"/>
        <end position="974"/>
    </location>
</feature>
<keyword evidence="2 7" id="KW-0732">Signal</keyword>
<evidence type="ECO:0000256" key="4">
    <source>
        <dbReference type="ARBA" id="ARBA00023157"/>
    </source>
</evidence>
<keyword evidence="1" id="KW-0433">Leucine-rich repeat</keyword>
<dbReference type="PANTHER" id="PTHR24369:SF210">
    <property type="entry name" value="CHAOPTIN-RELATED"/>
    <property type="match status" value="1"/>
</dbReference>
<reference evidence="10" key="2">
    <citation type="submission" date="2025-08" db="UniProtKB">
        <authorList>
            <consortium name="RefSeq"/>
        </authorList>
    </citation>
    <scope>IDENTIFICATION</scope>
    <source>
        <strain evidence="10">S238N-H82</strain>
        <tissue evidence="10">Testes</tissue>
    </source>
</reference>
<name>A0A9J7N3V5_BRAFL</name>